<evidence type="ECO:0000313" key="2">
    <source>
        <dbReference type="Proteomes" id="UP000499080"/>
    </source>
</evidence>
<name>A0A4Y2R7X0_ARAVE</name>
<sequence length="199" mass="22769">MLAHGSAAWCLNPTSRMVRKLSSIQRGFLLAISGAYRTTPTAALQVILDLTYPVEERRNHFFIDHGPFGAYLKRINLVSSLYCSGGGVGSNFHYATETTYKITFRKYLVPNGRILPALQEYNLQYYQIHSQRSAFYSRLRLLQASLVNFNSSPSKLHLFAHPVHIGFKLMNQRMFAEVFFSHRSVKCFKPPRNFNSSPK</sequence>
<dbReference type="AlphaFoldDB" id="A0A4Y2R7X0"/>
<accession>A0A4Y2R7X0</accession>
<evidence type="ECO:0000313" key="1">
    <source>
        <dbReference type="EMBL" id="GBN71570.1"/>
    </source>
</evidence>
<reference evidence="1 2" key="1">
    <citation type="journal article" date="2019" name="Sci. Rep.">
        <title>Orb-weaving spider Araneus ventricosus genome elucidates the spidroin gene catalogue.</title>
        <authorList>
            <person name="Kono N."/>
            <person name="Nakamura H."/>
            <person name="Ohtoshi R."/>
            <person name="Moran D.A.P."/>
            <person name="Shinohara A."/>
            <person name="Yoshida Y."/>
            <person name="Fujiwara M."/>
            <person name="Mori M."/>
            <person name="Tomita M."/>
            <person name="Arakawa K."/>
        </authorList>
    </citation>
    <scope>NUCLEOTIDE SEQUENCE [LARGE SCALE GENOMIC DNA]</scope>
</reference>
<proteinExistence type="predicted"/>
<comment type="caution">
    <text evidence="1">The sequence shown here is derived from an EMBL/GenBank/DDBJ whole genome shotgun (WGS) entry which is preliminary data.</text>
</comment>
<dbReference type="EMBL" id="BGPR01016029">
    <property type="protein sequence ID" value="GBN71570.1"/>
    <property type="molecule type" value="Genomic_DNA"/>
</dbReference>
<keyword evidence="2" id="KW-1185">Reference proteome</keyword>
<gene>
    <name evidence="1" type="ORF">AVEN_85690_1</name>
</gene>
<dbReference type="Proteomes" id="UP000499080">
    <property type="component" value="Unassembled WGS sequence"/>
</dbReference>
<dbReference type="OrthoDB" id="6433533at2759"/>
<protein>
    <submittedName>
        <fullName evidence="1">Uncharacterized protein</fullName>
    </submittedName>
</protein>
<organism evidence="1 2">
    <name type="scientific">Araneus ventricosus</name>
    <name type="common">Orbweaver spider</name>
    <name type="synonym">Epeira ventricosa</name>
    <dbReference type="NCBI Taxonomy" id="182803"/>
    <lineage>
        <taxon>Eukaryota</taxon>
        <taxon>Metazoa</taxon>
        <taxon>Ecdysozoa</taxon>
        <taxon>Arthropoda</taxon>
        <taxon>Chelicerata</taxon>
        <taxon>Arachnida</taxon>
        <taxon>Araneae</taxon>
        <taxon>Araneomorphae</taxon>
        <taxon>Entelegynae</taxon>
        <taxon>Araneoidea</taxon>
        <taxon>Araneidae</taxon>
        <taxon>Araneus</taxon>
    </lineage>
</organism>